<evidence type="ECO:0000256" key="3">
    <source>
        <dbReference type="SAM" id="MobiDB-lite"/>
    </source>
</evidence>
<evidence type="ECO:0000256" key="2">
    <source>
        <dbReference type="ARBA" id="ARBA00022729"/>
    </source>
</evidence>
<keyword evidence="4" id="KW-1133">Transmembrane helix</keyword>
<dbReference type="EMBL" id="JBDKWZ010000001">
    <property type="protein sequence ID" value="MEN7546822.1"/>
    <property type="molecule type" value="Genomic_DNA"/>
</dbReference>
<dbReference type="Pfam" id="PF03938">
    <property type="entry name" value="OmpH"/>
    <property type="match status" value="1"/>
</dbReference>
<dbReference type="PANTHER" id="PTHR35089:SF1">
    <property type="entry name" value="CHAPERONE PROTEIN SKP"/>
    <property type="match status" value="1"/>
</dbReference>
<comment type="similarity">
    <text evidence="1">Belongs to the Skp family.</text>
</comment>
<evidence type="ECO:0000256" key="4">
    <source>
        <dbReference type="SAM" id="Phobius"/>
    </source>
</evidence>
<evidence type="ECO:0000256" key="1">
    <source>
        <dbReference type="ARBA" id="ARBA00009091"/>
    </source>
</evidence>
<feature type="region of interest" description="Disordered" evidence="3">
    <location>
        <begin position="190"/>
        <end position="217"/>
    </location>
</feature>
<name>A0AAW9RPJ5_9BACT</name>
<organism evidence="5 6">
    <name type="scientific">Rapidithrix thailandica</name>
    <dbReference type="NCBI Taxonomy" id="413964"/>
    <lineage>
        <taxon>Bacteria</taxon>
        <taxon>Pseudomonadati</taxon>
        <taxon>Bacteroidota</taxon>
        <taxon>Cytophagia</taxon>
        <taxon>Cytophagales</taxon>
        <taxon>Flammeovirgaceae</taxon>
        <taxon>Rapidithrix</taxon>
    </lineage>
</organism>
<proteinExistence type="inferred from homology"/>
<dbReference type="InterPro" id="IPR024930">
    <property type="entry name" value="Skp_dom_sf"/>
</dbReference>
<keyword evidence="4" id="KW-0812">Transmembrane</keyword>
<evidence type="ECO:0000313" key="5">
    <source>
        <dbReference type="EMBL" id="MEN7546822.1"/>
    </source>
</evidence>
<protein>
    <submittedName>
        <fullName evidence="5">OmpH family outer membrane protein</fullName>
    </submittedName>
</protein>
<dbReference type="PANTHER" id="PTHR35089">
    <property type="entry name" value="CHAPERONE PROTEIN SKP"/>
    <property type="match status" value="1"/>
</dbReference>
<keyword evidence="6" id="KW-1185">Reference proteome</keyword>
<dbReference type="GO" id="GO:0051082">
    <property type="term" value="F:unfolded protein binding"/>
    <property type="evidence" value="ECO:0007669"/>
    <property type="project" value="InterPro"/>
</dbReference>
<dbReference type="GO" id="GO:0005829">
    <property type="term" value="C:cytosol"/>
    <property type="evidence" value="ECO:0007669"/>
    <property type="project" value="TreeGrafter"/>
</dbReference>
<dbReference type="GO" id="GO:0050821">
    <property type="term" value="P:protein stabilization"/>
    <property type="evidence" value="ECO:0007669"/>
    <property type="project" value="TreeGrafter"/>
</dbReference>
<dbReference type="SUPFAM" id="SSF111384">
    <property type="entry name" value="OmpH-like"/>
    <property type="match status" value="1"/>
</dbReference>
<comment type="caution">
    <text evidence="5">The sequence shown here is derived from an EMBL/GenBank/DDBJ whole genome shotgun (WGS) entry which is preliminary data.</text>
</comment>
<reference evidence="5 6" key="1">
    <citation type="submission" date="2024-04" db="EMBL/GenBank/DDBJ databases">
        <title>Novel genus in family Flammeovirgaceae.</title>
        <authorList>
            <person name="Nguyen T.H."/>
            <person name="Vuong T.Q."/>
            <person name="Le H."/>
            <person name="Kim S.-G."/>
        </authorList>
    </citation>
    <scope>NUCLEOTIDE SEQUENCE [LARGE SCALE GENOMIC DNA]</scope>
    <source>
        <strain evidence="5 6">JCM 23209</strain>
    </source>
</reference>
<sequence length="217" mass="24789">MKNLSIVLNVVLIIAVGILYVFQFKGNGAGENTAGSAGSDNQSVTVAYVNTDSLIMYYDYYDDISVDFQNKKVKMQKQLESRGRKLESEVVSFQKRAQAGLMSQNDIRSTEQNLLQKQQEFEVYRQTVMSGLVEEEQVLQKQLYERIYNFLEDYNKDKNYDVIFNYVQGSAIWLAEDALDITDEVLKGLNENYKSGKDGGDDSTEETEKKEEAKTEK</sequence>
<keyword evidence="2" id="KW-0732">Signal</keyword>
<dbReference type="InterPro" id="IPR005632">
    <property type="entry name" value="Chaperone_Skp"/>
</dbReference>
<keyword evidence="4" id="KW-0472">Membrane</keyword>
<feature type="transmembrane region" description="Helical" evidence="4">
    <location>
        <begin position="6"/>
        <end position="22"/>
    </location>
</feature>
<dbReference type="AlphaFoldDB" id="A0AAW9RPJ5"/>
<dbReference type="Proteomes" id="UP001403385">
    <property type="component" value="Unassembled WGS sequence"/>
</dbReference>
<dbReference type="SMART" id="SM00935">
    <property type="entry name" value="OmpH"/>
    <property type="match status" value="1"/>
</dbReference>
<dbReference type="RefSeq" id="WP_346819603.1">
    <property type="nucleotide sequence ID" value="NZ_JBDKWZ010000001.1"/>
</dbReference>
<accession>A0AAW9RPJ5</accession>
<dbReference type="Gene3D" id="3.30.910.20">
    <property type="entry name" value="Skp domain"/>
    <property type="match status" value="1"/>
</dbReference>
<feature type="compositionally biased region" description="Basic and acidic residues" evidence="3">
    <location>
        <begin position="194"/>
        <end position="217"/>
    </location>
</feature>
<evidence type="ECO:0000313" key="6">
    <source>
        <dbReference type="Proteomes" id="UP001403385"/>
    </source>
</evidence>
<gene>
    <name evidence="5" type="ORF">AAG747_02805</name>
</gene>